<keyword evidence="3" id="KW-1185">Reference proteome</keyword>
<dbReference type="InterPro" id="IPR008928">
    <property type="entry name" value="6-hairpin_glycosidase_sf"/>
</dbReference>
<dbReference type="Proteomes" id="UP000278807">
    <property type="component" value="Unassembled WGS sequence"/>
</dbReference>
<dbReference type="EMBL" id="UZAE01012837">
    <property type="protein sequence ID" value="VDO06942.1"/>
    <property type="molecule type" value="Genomic_DNA"/>
</dbReference>
<reference evidence="2 3" key="2">
    <citation type="submission" date="2018-11" db="EMBL/GenBank/DDBJ databases">
        <authorList>
            <consortium name="Pathogen Informatics"/>
        </authorList>
    </citation>
    <scope>NUCLEOTIDE SEQUENCE [LARGE SCALE GENOMIC DNA]</scope>
</reference>
<dbReference type="SUPFAM" id="SSF48208">
    <property type="entry name" value="Six-hairpin glycosidases"/>
    <property type="match status" value="1"/>
</dbReference>
<dbReference type="InterPro" id="IPR006775">
    <property type="entry name" value="GH116_catalytic"/>
</dbReference>
<evidence type="ECO:0000313" key="4">
    <source>
        <dbReference type="WBParaSite" id="HNAJ_0001000601-mRNA-1"/>
    </source>
</evidence>
<dbReference type="PANTHER" id="PTHR12654">
    <property type="entry name" value="BILE ACID BETA-GLUCOSIDASE-RELATED"/>
    <property type="match status" value="1"/>
</dbReference>
<dbReference type="Gene3D" id="1.50.10.10">
    <property type="match status" value="1"/>
</dbReference>
<organism evidence="4">
    <name type="scientific">Rodentolepis nana</name>
    <name type="common">Dwarf tapeworm</name>
    <name type="synonym">Hymenolepis nana</name>
    <dbReference type="NCBI Taxonomy" id="102285"/>
    <lineage>
        <taxon>Eukaryota</taxon>
        <taxon>Metazoa</taxon>
        <taxon>Spiralia</taxon>
        <taxon>Lophotrochozoa</taxon>
        <taxon>Platyhelminthes</taxon>
        <taxon>Cestoda</taxon>
        <taxon>Eucestoda</taxon>
        <taxon>Cyclophyllidea</taxon>
        <taxon>Hymenolepididae</taxon>
        <taxon>Rodentolepis</taxon>
    </lineage>
</organism>
<evidence type="ECO:0000313" key="2">
    <source>
        <dbReference type="EMBL" id="VDO06942.1"/>
    </source>
</evidence>
<dbReference type="Pfam" id="PF04685">
    <property type="entry name" value="DUF608"/>
    <property type="match status" value="1"/>
</dbReference>
<reference evidence="4" key="1">
    <citation type="submission" date="2017-02" db="UniProtKB">
        <authorList>
            <consortium name="WormBaseParasite"/>
        </authorList>
    </citation>
    <scope>IDENTIFICATION</scope>
</reference>
<dbReference type="GO" id="GO:0005975">
    <property type="term" value="P:carbohydrate metabolic process"/>
    <property type="evidence" value="ECO:0007669"/>
    <property type="project" value="InterPro"/>
</dbReference>
<dbReference type="AlphaFoldDB" id="A0A0R3TR17"/>
<dbReference type="GO" id="GO:0008422">
    <property type="term" value="F:beta-glucosidase activity"/>
    <property type="evidence" value="ECO:0007669"/>
    <property type="project" value="TreeGrafter"/>
</dbReference>
<dbReference type="InterPro" id="IPR012341">
    <property type="entry name" value="6hp_glycosidase-like_sf"/>
</dbReference>
<name>A0A0R3TR17_RODNA</name>
<dbReference type="WBParaSite" id="HNAJ_0001000601-mRNA-1">
    <property type="protein sequence ID" value="HNAJ_0001000601-mRNA-1"/>
    <property type="gene ID" value="HNAJ_0001000601"/>
</dbReference>
<proteinExistence type="predicted"/>
<gene>
    <name evidence="2" type="ORF">HNAJ_LOCUS10001</name>
</gene>
<feature type="domain" description="Glycosyl-hydrolase family 116 catalytic region" evidence="1">
    <location>
        <begin position="2"/>
        <end position="342"/>
    </location>
</feature>
<evidence type="ECO:0000313" key="3">
    <source>
        <dbReference type="Proteomes" id="UP000278807"/>
    </source>
</evidence>
<sequence length="358" mass="40555">MNYDLADIAASVDRQPMQVIFKGVNDKKRVTNLFLSVPHDAGNPEAEPFYSVNAYDLRATDERNDLNSKFILMVWRDWKITNNDDYLFYMLPLVLAMMQTSVEKWDKHGDGLLENANFPDQTSDTWKATGLSAYTGGIWLAALYATKDIITYGVGMSRDFTTLATFARLEQKYEAVLTKAKKNYYDNLWNDCCFRCDIRDNKANPIIMADQMCGHWLLRSCGAPIDAILPENAIQLVLDSIIRNNWRSVGDGEMGAINRIRKDGKVITTSLQSDEFLVGSNYCLASLFMLEGLPINGFDLCKAIYNTVVDNMGLQYQTPEAYKLGKSYRSPGHMRPLAIWSIQHAIEMGNSRYNCSSQ</sequence>
<dbReference type="InterPro" id="IPR052566">
    <property type="entry name" value="Non-lysos_glucosylceramidase"/>
</dbReference>
<dbReference type="STRING" id="102285.A0A0R3TR17"/>
<dbReference type="PANTHER" id="PTHR12654:SF0">
    <property type="entry name" value="NON-LYSOSOMAL GLUCOSYLCERAMIDASE"/>
    <property type="match status" value="1"/>
</dbReference>
<evidence type="ECO:0000259" key="1">
    <source>
        <dbReference type="Pfam" id="PF04685"/>
    </source>
</evidence>
<protein>
    <submittedName>
        <fullName evidence="4">DUF608 domain-containing protein</fullName>
    </submittedName>
</protein>
<accession>A0A0R3TR17</accession>
<dbReference type="OrthoDB" id="730489at2759"/>